<dbReference type="PANTHER" id="PTHR42798:SF7">
    <property type="entry name" value="ALPHA-D-RIBOSE 1-METHYLPHOSPHONATE 5-TRIPHOSPHATE SYNTHASE SUBUNIT PHNL"/>
    <property type="match status" value="1"/>
</dbReference>
<dbReference type="GO" id="GO:0098796">
    <property type="term" value="C:membrane protein complex"/>
    <property type="evidence" value="ECO:0007669"/>
    <property type="project" value="UniProtKB-ARBA"/>
</dbReference>
<dbReference type="InterPro" id="IPR017911">
    <property type="entry name" value="MacB-like_ATP-bd"/>
</dbReference>
<evidence type="ECO:0000256" key="1">
    <source>
        <dbReference type="ARBA" id="ARBA00005417"/>
    </source>
</evidence>
<dbReference type="Proteomes" id="UP000317863">
    <property type="component" value="Unassembled WGS sequence"/>
</dbReference>
<keyword evidence="7" id="KW-1185">Reference proteome</keyword>
<dbReference type="CDD" id="cd03255">
    <property type="entry name" value="ABC_MJ0796_LolCDE_FtsE"/>
    <property type="match status" value="1"/>
</dbReference>
<comment type="similarity">
    <text evidence="1">Belongs to the ABC transporter superfamily.</text>
</comment>
<feature type="domain" description="ABC transporter" evidence="5">
    <location>
        <begin position="2"/>
        <end position="241"/>
    </location>
</feature>
<dbReference type="Pfam" id="PF00005">
    <property type="entry name" value="ABC_tran"/>
    <property type="match status" value="1"/>
</dbReference>
<evidence type="ECO:0000256" key="4">
    <source>
        <dbReference type="ARBA" id="ARBA00022840"/>
    </source>
</evidence>
<name>A0A544QXE8_9FIRM</name>
<dbReference type="InterPro" id="IPR027417">
    <property type="entry name" value="P-loop_NTPase"/>
</dbReference>
<dbReference type="GO" id="GO:0016887">
    <property type="term" value="F:ATP hydrolysis activity"/>
    <property type="evidence" value="ECO:0007669"/>
    <property type="project" value="InterPro"/>
</dbReference>
<evidence type="ECO:0000313" key="6">
    <source>
        <dbReference type="EMBL" id="TQQ85346.1"/>
    </source>
</evidence>
<dbReference type="SUPFAM" id="SSF52540">
    <property type="entry name" value="P-loop containing nucleoside triphosphate hydrolases"/>
    <property type="match status" value="1"/>
</dbReference>
<dbReference type="Gene3D" id="3.40.50.300">
    <property type="entry name" value="P-loop containing nucleotide triphosphate hydrolases"/>
    <property type="match status" value="1"/>
</dbReference>
<protein>
    <submittedName>
        <fullName evidence="6">ABC transporter ATP-binding protein</fullName>
    </submittedName>
</protein>
<accession>A0A544QXE8</accession>
<dbReference type="FunFam" id="3.40.50.300:FF:000032">
    <property type="entry name" value="Export ABC transporter ATP-binding protein"/>
    <property type="match status" value="1"/>
</dbReference>
<dbReference type="InterPro" id="IPR003439">
    <property type="entry name" value="ABC_transporter-like_ATP-bd"/>
</dbReference>
<proteinExistence type="inferred from homology"/>
<dbReference type="PANTHER" id="PTHR42798">
    <property type="entry name" value="LIPOPROTEIN-RELEASING SYSTEM ATP-BINDING PROTEIN LOLD"/>
    <property type="match status" value="1"/>
</dbReference>
<sequence length="251" mass="28192">MLKAENIKKEYRVHGKSFKIIKNINLTIYDGDFVSIMGPSGAGKSTLLNMLSTIEKPTQGRILYNSKDVTQMKNKELSRFRKDNIGFIFQDYNLIDSMTIEDNIALPLVISGERYSVIREEVSKFARFFGIEEQLGKYPYELSGGQKQKAAAARAMIIKPKVLFADEPTGALDSRSSIELLNCLSKMNRESEITIIMVTHDAFAASYSKKVMFIKDGNINAQIDSDGNRKKFFDDIMKVVASTGGEINETI</sequence>
<dbReference type="SMART" id="SM00382">
    <property type="entry name" value="AAA"/>
    <property type="match status" value="1"/>
</dbReference>
<evidence type="ECO:0000256" key="3">
    <source>
        <dbReference type="ARBA" id="ARBA00022741"/>
    </source>
</evidence>
<dbReference type="GO" id="GO:0005524">
    <property type="term" value="F:ATP binding"/>
    <property type="evidence" value="ECO:0007669"/>
    <property type="project" value="UniProtKB-KW"/>
</dbReference>
<reference evidence="6 7" key="1">
    <citation type="submission" date="2019-02" db="EMBL/GenBank/DDBJ databases">
        <title>Peptostreptococcaceae bacterium ZHW00191 nov., a new bacterium isolated from the human gut.</title>
        <authorList>
            <person name="Zhou H.-W."/>
            <person name="Chen X.-J."/>
        </authorList>
    </citation>
    <scope>NUCLEOTIDE SEQUENCE [LARGE SCALE GENOMIC DNA]</scope>
    <source>
        <strain evidence="6 7">ZHW00191</strain>
    </source>
</reference>
<keyword evidence="4 6" id="KW-0067">ATP-binding</keyword>
<dbReference type="OrthoDB" id="9802264at2"/>
<dbReference type="RefSeq" id="WP_142535397.1">
    <property type="nucleotide sequence ID" value="NZ_SGJB01000003.1"/>
</dbReference>
<dbReference type="AlphaFoldDB" id="A0A544QXE8"/>
<keyword evidence="2" id="KW-0813">Transport</keyword>
<evidence type="ECO:0000256" key="2">
    <source>
        <dbReference type="ARBA" id="ARBA00022448"/>
    </source>
</evidence>
<dbReference type="GO" id="GO:0022857">
    <property type="term" value="F:transmembrane transporter activity"/>
    <property type="evidence" value="ECO:0007669"/>
    <property type="project" value="UniProtKB-ARBA"/>
</dbReference>
<dbReference type="EMBL" id="SGJB01000003">
    <property type="protein sequence ID" value="TQQ85346.1"/>
    <property type="molecule type" value="Genomic_DNA"/>
</dbReference>
<keyword evidence="3" id="KW-0547">Nucleotide-binding</keyword>
<evidence type="ECO:0000259" key="5">
    <source>
        <dbReference type="PROSITE" id="PS50893"/>
    </source>
</evidence>
<organism evidence="6 7">
    <name type="scientific">Peptacetobacter hominis</name>
    <dbReference type="NCBI Taxonomy" id="2743610"/>
    <lineage>
        <taxon>Bacteria</taxon>
        <taxon>Bacillati</taxon>
        <taxon>Bacillota</taxon>
        <taxon>Clostridia</taxon>
        <taxon>Peptostreptococcales</taxon>
        <taxon>Peptostreptococcaceae</taxon>
        <taxon>Peptacetobacter</taxon>
    </lineage>
</organism>
<comment type="caution">
    <text evidence="6">The sequence shown here is derived from an EMBL/GenBank/DDBJ whole genome shotgun (WGS) entry which is preliminary data.</text>
</comment>
<gene>
    <name evidence="6" type="ORF">EXD82_02845</name>
</gene>
<evidence type="ECO:0000313" key="7">
    <source>
        <dbReference type="Proteomes" id="UP000317863"/>
    </source>
</evidence>
<dbReference type="InterPro" id="IPR003593">
    <property type="entry name" value="AAA+_ATPase"/>
</dbReference>
<dbReference type="PROSITE" id="PS50893">
    <property type="entry name" value="ABC_TRANSPORTER_2"/>
    <property type="match status" value="1"/>
</dbReference>